<protein>
    <submittedName>
        <fullName evidence="1">Putative ovule protein</fullName>
    </submittedName>
</protein>
<evidence type="ECO:0000313" key="1">
    <source>
        <dbReference type="EMBL" id="JAP12879.1"/>
    </source>
</evidence>
<proteinExistence type="predicted"/>
<reference evidence="1" key="1">
    <citation type="submission" date="2015-12" db="EMBL/GenBank/DDBJ databases">
        <title>Gene expression during late stages of embryo sac development: a critical building block for successful pollen-pistil interactions.</title>
        <authorList>
            <person name="Liu Y."/>
            <person name="Joly V."/>
            <person name="Sabar M."/>
            <person name="Matton D.P."/>
        </authorList>
    </citation>
    <scope>NUCLEOTIDE SEQUENCE</scope>
</reference>
<dbReference type="EMBL" id="GEDG01028910">
    <property type="protein sequence ID" value="JAP12879.1"/>
    <property type="molecule type" value="Transcribed_RNA"/>
</dbReference>
<organism evidence="1">
    <name type="scientific">Solanum chacoense</name>
    <name type="common">Chaco potato</name>
    <dbReference type="NCBI Taxonomy" id="4108"/>
    <lineage>
        <taxon>Eukaryota</taxon>
        <taxon>Viridiplantae</taxon>
        <taxon>Streptophyta</taxon>
        <taxon>Embryophyta</taxon>
        <taxon>Tracheophyta</taxon>
        <taxon>Spermatophyta</taxon>
        <taxon>Magnoliopsida</taxon>
        <taxon>eudicotyledons</taxon>
        <taxon>Gunneridae</taxon>
        <taxon>Pentapetalae</taxon>
        <taxon>asterids</taxon>
        <taxon>lamiids</taxon>
        <taxon>Solanales</taxon>
        <taxon>Solanaceae</taxon>
        <taxon>Solanoideae</taxon>
        <taxon>Solaneae</taxon>
        <taxon>Solanum</taxon>
    </lineage>
</organism>
<dbReference type="AlphaFoldDB" id="A0A0V0GXM3"/>
<accession>A0A0V0GXM3</accession>
<sequence>MLLWLGHRRQIQDWETEVNWMSQIARRRGGVAKITSCAFAMVVNKLWTARNYIRFKKRPFSSEQIIKDIVLHIHIRGRNNSTWRECLQMLPRYPF</sequence>
<name>A0A0V0GXM3_SOLCH</name>